<dbReference type="AlphaFoldDB" id="A0A3N4HQY9"/>
<protein>
    <submittedName>
        <fullName evidence="2">Uncharacterized protein</fullName>
    </submittedName>
</protein>
<feature type="region of interest" description="Disordered" evidence="1">
    <location>
        <begin position="1"/>
        <end position="68"/>
    </location>
</feature>
<evidence type="ECO:0000256" key="1">
    <source>
        <dbReference type="SAM" id="MobiDB-lite"/>
    </source>
</evidence>
<sequence>MSPNGRRSARIGTDTLTRLAKANKVHLAQSHTKERQPYNHPAPSSQDSDASTPAEPGPIPATSLPHHRFHPSDVMLAGDQLKNGELHIERRCSNSVCQYGVRYFTTFHARKWHEEPFEAEDRVMRCMERNCTAWQHEECWEWAIQQNDYPGLALCTSDQYIYGAGPDHPGKDGPKGDMEARTG</sequence>
<organism evidence="2 3">
    <name type="scientific">Ascobolus immersus RN42</name>
    <dbReference type="NCBI Taxonomy" id="1160509"/>
    <lineage>
        <taxon>Eukaryota</taxon>
        <taxon>Fungi</taxon>
        <taxon>Dikarya</taxon>
        <taxon>Ascomycota</taxon>
        <taxon>Pezizomycotina</taxon>
        <taxon>Pezizomycetes</taxon>
        <taxon>Pezizales</taxon>
        <taxon>Ascobolaceae</taxon>
        <taxon>Ascobolus</taxon>
    </lineage>
</organism>
<dbReference type="EMBL" id="ML119797">
    <property type="protein sequence ID" value="RPA74210.1"/>
    <property type="molecule type" value="Genomic_DNA"/>
</dbReference>
<proteinExistence type="predicted"/>
<keyword evidence="3" id="KW-1185">Reference proteome</keyword>
<dbReference type="Proteomes" id="UP000275078">
    <property type="component" value="Unassembled WGS sequence"/>
</dbReference>
<gene>
    <name evidence="2" type="ORF">BJ508DRAFT_313110</name>
</gene>
<accession>A0A3N4HQY9</accession>
<reference evidence="2 3" key="1">
    <citation type="journal article" date="2018" name="Nat. Ecol. Evol.">
        <title>Pezizomycetes genomes reveal the molecular basis of ectomycorrhizal truffle lifestyle.</title>
        <authorList>
            <person name="Murat C."/>
            <person name="Payen T."/>
            <person name="Noel B."/>
            <person name="Kuo A."/>
            <person name="Morin E."/>
            <person name="Chen J."/>
            <person name="Kohler A."/>
            <person name="Krizsan K."/>
            <person name="Balestrini R."/>
            <person name="Da Silva C."/>
            <person name="Montanini B."/>
            <person name="Hainaut M."/>
            <person name="Levati E."/>
            <person name="Barry K.W."/>
            <person name="Belfiori B."/>
            <person name="Cichocki N."/>
            <person name="Clum A."/>
            <person name="Dockter R.B."/>
            <person name="Fauchery L."/>
            <person name="Guy J."/>
            <person name="Iotti M."/>
            <person name="Le Tacon F."/>
            <person name="Lindquist E.A."/>
            <person name="Lipzen A."/>
            <person name="Malagnac F."/>
            <person name="Mello A."/>
            <person name="Molinier V."/>
            <person name="Miyauchi S."/>
            <person name="Poulain J."/>
            <person name="Riccioni C."/>
            <person name="Rubini A."/>
            <person name="Sitrit Y."/>
            <person name="Splivallo R."/>
            <person name="Traeger S."/>
            <person name="Wang M."/>
            <person name="Zifcakova L."/>
            <person name="Wipf D."/>
            <person name="Zambonelli A."/>
            <person name="Paolocci F."/>
            <person name="Nowrousian M."/>
            <person name="Ottonello S."/>
            <person name="Baldrian P."/>
            <person name="Spatafora J.W."/>
            <person name="Henrissat B."/>
            <person name="Nagy L.G."/>
            <person name="Aury J.M."/>
            <person name="Wincker P."/>
            <person name="Grigoriev I.V."/>
            <person name="Bonfante P."/>
            <person name="Martin F.M."/>
        </authorList>
    </citation>
    <scope>NUCLEOTIDE SEQUENCE [LARGE SCALE GENOMIC DNA]</scope>
    <source>
        <strain evidence="2 3">RN42</strain>
    </source>
</reference>
<name>A0A3N4HQY9_ASCIM</name>
<feature type="compositionally biased region" description="Polar residues" evidence="1">
    <location>
        <begin position="42"/>
        <end position="51"/>
    </location>
</feature>
<evidence type="ECO:0000313" key="3">
    <source>
        <dbReference type="Proteomes" id="UP000275078"/>
    </source>
</evidence>
<evidence type="ECO:0000313" key="2">
    <source>
        <dbReference type="EMBL" id="RPA74210.1"/>
    </source>
</evidence>